<dbReference type="EMBL" id="JAVHNR010000005">
    <property type="protein sequence ID" value="KAK6343183.1"/>
    <property type="molecule type" value="Genomic_DNA"/>
</dbReference>
<dbReference type="Proteomes" id="UP001313282">
    <property type="component" value="Unassembled WGS sequence"/>
</dbReference>
<dbReference type="AlphaFoldDB" id="A0AAN8RD71"/>
<feature type="transmembrane region" description="Helical" evidence="1">
    <location>
        <begin position="161"/>
        <end position="179"/>
    </location>
</feature>
<gene>
    <name evidence="2" type="ORF">TWF718_008555</name>
</gene>
<organism evidence="2 3">
    <name type="scientific">Orbilia javanica</name>
    <dbReference type="NCBI Taxonomy" id="47235"/>
    <lineage>
        <taxon>Eukaryota</taxon>
        <taxon>Fungi</taxon>
        <taxon>Dikarya</taxon>
        <taxon>Ascomycota</taxon>
        <taxon>Pezizomycotina</taxon>
        <taxon>Orbiliomycetes</taxon>
        <taxon>Orbiliales</taxon>
        <taxon>Orbiliaceae</taxon>
        <taxon>Orbilia</taxon>
    </lineage>
</organism>
<feature type="transmembrane region" description="Helical" evidence="1">
    <location>
        <begin position="104"/>
        <end position="124"/>
    </location>
</feature>
<accession>A0AAN8RD71</accession>
<keyword evidence="1" id="KW-0472">Membrane</keyword>
<evidence type="ECO:0000313" key="2">
    <source>
        <dbReference type="EMBL" id="KAK6343183.1"/>
    </source>
</evidence>
<keyword evidence="3" id="KW-1185">Reference proteome</keyword>
<keyword evidence="1" id="KW-0812">Transmembrane</keyword>
<keyword evidence="1" id="KW-1133">Transmembrane helix</keyword>
<name>A0AAN8RD71_9PEZI</name>
<evidence type="ECO:0000256" key="1">
    <source>
        <dbReference type="SAM" id="Phobius"/>
    </source>
</evidence>
<proteinExistence type="predicted"/>
<sequence>MSSPWTRVPKKAPVSAESLRSSLLQHLNRYGVIVHRDGPEGLTAEEVQAQRDAGVPEDIIEKIYFQEPDPREQKSKASVIQRLTLQDLDRILAEVNSVDKKKEIQGRLTALVGVILTEIAFVAIQRPVGICFELRSALIVLGSGSIQSILSQTIIKLYAQSPSLWLLAGVTSVVGYLIFQDTRRWIGLDSISSVLTNMRKSVACFARVRDSDIRAINSWRWTSVPWKDYMKEIRPEEYKVGGSRS</sequence>
<comment type="caution">
    <text evidence="2">The sequence shown here is derived from an EMBL/GenBank/DDBJ whole genome shotgun (WGS) entry which is preliminary data.</text>
</comment>
<protein>
    <submittedName>
        <fullName evidence="2">Uncharacterized protein</fullName>
    </submittedName>
</protein>
<reference evidence="2 3" key="1">
    <citation type="submission" date="2019-10" db="EMBL/GenBank/DDBJ databases">
        <authorList>
            <person name="Palmer J.M."/>
        </authorList>
    </citation>
    <scope>NUCLEOTIDE SEQUENCE [LARGE SCALE GENOMIC DNA]</scope>
    <source>
        <strain evidence="2 3">TWF718</strain>
    </source>
</reference>
<evidence type="ECO:0000313" key="3">
    <source>
        <dbReference type="Proteomes" id="UP001313282"/>
    </source>
</evidence>